<protein>
    <submittedName>
        <fullName evidence="4">DUF1648 domain-containing protein</fullName>
    </submittedName>
</protein>
<feature type="transmembrane region" description="Helical" evidence="1">
    <location>
        <begin position="268"/>
        <end position="286"/>
    </location>
</feature>
<keyword evidence="1" id="KW-0472">Membrane</keyword>
<keyword evidence="1" id="KW-0812">Transmembrane</keyword>
<feature type="transmembrane region" description="Helical" evidence="1">
    <location>
        <begin position="232"/>
        <end position="256"/>
    </location>
</feature>
<dbReference type="PANTHER" id="PTHR37810:SF5">
    <property type="entry name" value="IMMUNITY PROTEIN SDPI"/>
    <property type="match status" value="1"/>
</dbReference>
<evidence type="ECO:0000259" key="3">
    <source>
        <dbReference type="Pfam" id="PF19124"/>
    </source>
</evidence>
<sequence length="374" mass="39022">MAVVVSGALVPGFVLVLSWLMPSLTPPDLQFGVRIPAARRQEAVIADQLRSYRRWLAAWGAAVLAAGCALVLAVGDRNGGAAVAAALLPALAALAVTLAGYVRARRVILAAKRAGGWYDGLRQGVAADTSLRTGPRPFPWLWALPPVLLTAATAVIGAVRYDAMPQRLPMHFGGDGTVDRFAEKSFAAAFTPVLSQLGLTVLILAVVWAVQRGRADLDPARPATSAARHRRYVVRLGAALLVMAASVDLSMLLAALKIWSGARTVPPVPLLAPVVFGLAVVTVVAVRTGQGGTRLRGGAADGTDGAAEPDTGLVHADDDRHWRAGGTVYVNRQDPAMLVPKRFGIGWTVNLGNPRAVLLLALVAALVVVLSLAG</sequence>
<evidence type="ECO:0000313" key="4">
    <source>
        <dbReference type="EMBL" id="MFC5640311.1"/>
    </source>
</evidence>
<feature type="transmembrane region" description="Helical" evidence="1">
    <location>
        <begin position="6"/>
        <end position="24"/>
    </location>
</feature>
<evidence type="ECO:0000313" key="5">
    <source>
        <dbReference type="Proteomes" id="UP001596066"/>
    </source>
</evidence>
<feature type="transmembrane region" description="Helical" evidence="1">
    <location>
        <begin position="186"/>
        <end position="211"/>
    </location>
</feature>
<feature type="transmembrane region" description="Helical" evidence="1">
    <location>
        <begin position="55"/>
        <end position="75"/>
    </location>
</feature>
<feature type="transmembrane region" description="Helical" evidence="1">
    <location>
        <begin position="356"/>
        <end position="373"/>
    </location>
</feature>
<gene>
    <name evidence="4" type="ORF">ACFPZF_02960</name>
</gene>
<keyword evidence="1" id="KW-1133">Transmembrane helix</keyword>
<dbReference type="Proteomes" id="UP001596066">
    <property type="component" value="Unassembled WGS sequence"/>
</dbReference>
<dbReference type="RefSeq" id="WP_346144284.1">
    <property type="nucleotide sequence ID" value="NZ_BAAAUA010000016.1"/>
</dbReference>
<reference evidence="5" key="1">
    <citation type="journal article" date="2019" name="Int. J. Syst. Evol. Microbiol.">
        <title>The Global Catalogue of Microorganisms (GCM) 10K type strain sequencing project: providing services to taxonomists for standard genome sequencing and annotation.</title>
        <authorList>
            <consortium name="The Broad Institute Genomics Platform"/>
            <consortium name="The Broad Institute Genome Sequencing Center for Infectious Disease"/>
            <person name="Wu L."/>
            <person name="Ma J."/>
        </authorList>
    </citation>
    <scope>NUCLEOTIDE SEQUENCE [LARGE SCALE GENOMIC DNA]</scope>
    <source>
        <strain evidence="5">CGMCC 4.1622</strain>
    </source>
</reference>
<feature type="domain" description="DUF1648" evidence="2">
    <location>
        <begin position="148"/>
        <end position="194"/>
    </location>
</feature>
<dbReference type="EMBL" id="JBHSOC010000003">
    <property type="protein sequence ID" value="MFC5640311.1"/>
    <property type="molecule type" value="Genomic_DNA"/>
</dbReference>
<comment type="caution">
    <text evidence="4">The sequence shown here is derived from an EMBL/GenBank/DDBJ whole genome shotgun (WGS) entry which is preliminary data.</text>
</comment>
<feature type="transmembrane region" description="Helical" evidence="1">
    <location>
        <begin position="81"/>
        <end position="102"/>
    </location>
</feature>
<proteinExistence type="predicted"/>
<dbReference type="Pfam" id="PF07853">
    <property type="entry name" value="DUF1648"/>
    <property type="match status" value="1"/>
</dbReference>
<dbReference type="InterPro" id="IPR043831">
    <property type="entry name" value="DUF5808"/>
</dbReference>
<accession>A0ABW0V366</accession>
<dbReference type="InterPro" id="IPR012867">
    <property type="entry name" value="DUF1648"/>
</dbReference>
<dbReference type="PANTHER" id="PTHR37810">
    <property type="entry name" value="IMMUNITY PROTEIN SDPI"/>
    <property type="match status" value="1"/>
</dbReference>
<evidence type="ECO:0000259" key="2">
    <source>
        <dbReference type="Pfam" id="PF07853"/>
    </source>
</evidence>
<name>A0ABW0V366_9ACTN</name>
<organism evidence="4 5">
    <name type="scientific">Kitasatospora cinereorecta</name>
    <dbReference type="NCBI Taxonomy" id="285560"/>
    <lineage>
        <taxon>Bacteria</taxon>
        <taxon>Bacillati</taxon>
        <taxon>Actinomycetota</taxon>
        <taxon>Actinomycetes</taxon>
        <taxon>Kitasatosporales</taxon>
        <taxon>Streptomycetaceae</taxon>
        <taxon>Kitasatospora</taxon>
    </lineage>
</organism>
<keyword evidence="5" id="KW-1185">Reference proteome</keyword>
<feature type="transmembrane region" description="Helical" evidence="1">
    <location>
        <begin position="140"/>
        <end position="161"/>
    </location>
</feature>
<feature type="domain" description="DUF5808" evidence="3">
    <location>
        <begin position="332"/>
        <end position="356"/>
    </location>
</feature>
<evidence type="ECO:0000256" key="1">
    <source>
        <dbReference type="SAM" id="Phobius"/>
    </source>
</evidence>
<dbReference type="Pfam" id="PF19124">
    <property type="entry name" value="DUF5808"/>
    <property type="match status" value="1"/>
</dbReference>